<evidence type="ECO:0000313" key="2">
    <source>
        <dbReference type="EMBL" id="MER0424909.1"/>
    </source>
</evidence>
<dbReference type="Pfam" id="PF13175">
    <property type="entry name" value="AAA_15"/>
    <property type="match status" value="1"/>
</dbReference>
<proteinExistence type="predicted"/>
<name>A0ABV1Q171_STRMI</name>
<keyword evidence="3" id="KW-1185">Reference proteome</keyword>
<dbReference type="Proteomes" id="UP001456562">
    <property type="component" value="Unassembled WGS sequence"/>
</dbReference>
<comment type="caution">
    <text evidence="2">The sequence shown here is derived from an EMBL/GenBank/DDBJ whole genome shotgun (WGS) entry which is preliminary data.</text>
</comment>
<dbReference type="RefSeq" id="WP_350239710.1">
    <property type="nucleotide sequence ID" value="NZ_JBEJUE010000008.1"/>
</dbReference>
<dbReference type="SUPFAM" id="SSF52540">
    <property type="entry name" value="P-loop containing nucleoside triphosphate hydrolases"/>
    <property type="match status" value="1"/>
</dbReference>
<evidence type="ECO:0000313" key="3">
    <source>
        <dbReference type="Proteomes" id="UP001456562"/>
    </source>
</evidence>
<accession>A0ABV1Q171</accession>
<dbReference type="Gene3D" id="3.40.50.300">
    <property type="entry name" value="P-loop containing nucleotide triphosphate hydrolases"/>
    <property type="match status" value="1"/>
</dbReference>
<dbReference type="InterPro" id="IPR041685">
    <property type="entry name" value="AAA_GajA/Old/RecF-like"/>
</dbReference>
<protein>
    <submittedName>
        <fullName evidence="2">AAA family ATPase</fullName>
    </submittedName>
</protein>
<gene>
    <name evidence="2" type="ORF">ABR748_11855</name>
</gene>
<feature type="domain" description="Endonuclease GajA/Old nuclease/RecF-like AAA" evidence="1">
    <location>
        <begin position="1"/>
        <end position="91"/>
    </location>
</feature>
<reference evidence="2 3" key="1">
    <citation type="submission" date="2024-01" db="EMBL/GenBank/DDBJ databases">
        <title>Metagenomic exploration of the rhizosphere soil microbial community and their significance in facilitating the development of wild simulated ginseng.</title>
        <authorList>
            <person name="Huang J."/>
        </authorList>
    </citation>
    <scope>NUCLEOTIDE SEQUENCE [LARGE SCALE GENOMIC DNA]</scope>
    <source>
        <strain evidence="2 3">WY141</strain>
    </source>
</reference>
<organism evidence="2 3">
    <name type="scientific">Streptomyces microflavus</name>
    <name type="common">Streptomyces lipmanii</name>
    <dbReference type="NCBI Taxonomy" id="1919"/>
    <lineage>
        <taxon>Bacteria</taxon>
        <taxon>Bacillati</taxon>
        <taxon>Actinomycetota</taxon>
        <taxon>Actinomycetes</taxon>
        <taxon>Kitasatosporales</taxon>
        <taxon>Streptomycetaceae</taxon>
        <taxon>Streptomyces</taxon>
    </lineage>
</organism>
<dbReference type="EMBL" id="JBEJUE010000008">
    <property type="protein sequence ID" value="MER0424909.1"/>
    <property type="molecule type" value="Genomic_DNA"/>
</dbReference>
<sequence>MQLTCAKVTNFRALQDVEVKIDKKATLVVGRNNSGKTSFANLFDKFFGSDDTKFVLEDLSVGRIKEIKSAVEAYRTARAVPEDSSETREEQLKAAEELIPAISLQVVIAYTVEDDLALLSGIILDLGEDCLEARLEAVLRPCPMW</sequence>
<dbReference type="InterPro" id="IPR027417">
    <property type="entry name" value="P-loop_NTPase"/>
</dbReference>
<evidence type="ECO:0000259" key="1">
    <source>
        <dbReference type="Pfam" id="PF13175"/>
    </source>
</evidence>